<organism evidence="3 4">
    <name type="scientific">Burkholderia cepacia</name>
    <name type="common">Pseudomonas cepacia</name>
    <dbReference type="NCBI Taxonomy" id="292"/>
    <lineage>
        <taxon>Bacteria</taxon>
        <taxon>Pseudomonadati</taxon>
        <taxon>Pseudomonadota</taxon>
        <taxon>Betaproteobacteria</taxon>
        <taxon>Burkholderiales</taxon>
        <taxon>Burkholderiaceae</taxon>
        <taxon>Burkholderia</taxon>
        <taxon>Burkholderia cepacia complex</taxon>
    </lineage>
</organism>
<evidence type="ECO:0000259" key="1">
    <source>
        <dbReference type="Pfam" id="PF00498"/>
    </source>
</evidence>
<dbReference type="EMBL" id="LOYH01000027">
    <property type="protein sequence ID" value="KVK86299.1"/>
    <property type="molecule type" value="Genomic_DNA"/>
</dbReference>
<dbReference type="InterPro" id="IPR008984">
    <property type="entry name" value="SMAD_FHA_dom_sf"/>
</dbReference>
<reference evidence="3 4" key="1">
    <citation type="submission" date="2015-11" db="EMBL/GenBank/DDBJ databases">
        <title>Expanding the genomic diversity of Burkholderia species for the development of highly accurate diagnostics.</title>
        <authorList>
            <person name="Sahl J."/>
            <person name="Keim P."/>
            <person name="Wagner D."/>
        </authorList>
    </citation>
    <scope>NUCLEOTIDE SEQUENCE [LARGE SCALE GENOMIC DNA]</scope>
    <source>
        <strain evidence="3 4">MSMB1302</strain>
    </source>
</reference>
<comment type="caution">
    <text evidence="3">The sequence shown here is derived from an EMBL/GenBank/DDBJ whole genome shotgun (WGS) entry which is preliminary data.</text>
</comment>
<sequence>MNTVSTEPRLALVVANPEALQQGTAPRYSFDPAGGTIGSQGASWLLHDRAGRVQPQHCEIRFEDGGYLVIDRSGHTRLNEQTRPLGLHASVRLRDADTLYVGPYRLTVHLDEEQHALPDPSRMLAQHDVEELMQLPDDYLDSLPAAALEGQHPVAPNPDWAAFRALSEPPRPQGHLDPLHALDLAAQRSAGATVHASLDPLDPHHYGLSPLAAQADLAATAQEAVYGRPIHASGDTIMSEPDSHNPAAREWLHAQQANGHDPAGVVNPLIEGLGAPVGALDAQTAYALLYEAGRSLSAAISGLSALHGGAPGQRQRTLQPIEDNPLRLGQSYPDTVRAMFAADRSVVHLSPAAAIEESLEQIERQQRATHQAITAGLSALLQAFSPEQLQRRFTRYRPPQGGQANSDGWAWQMYGHYYDELISGRQQGFDKLFWEVFDQAYDQALRAEAP</sequence>
<dbReference type="SUPFAM" id="SSF49879">
    <property type="entry name" value="SMAD/FHA domain"/>
    <property type="match status" value="1"/>
</dbReference>
<evidence type="ECO:0000313" key="4">
    <source>
        <dbReference type="Proteomes" id="UP000069001"/>
    </source>
</evidence>
<evidence type="ECO:0000313" key="3">
    <source>
        <dbReference type="EMBL" id="KVK86299.1"/>
    </source>
</evidence>
<dbReference type="AlphaFoldDB" id="A0A118KL73"/>
<proteinExistence type="predicted"/>
<accession>A0A118KL73</accession>
<dbReference type="Pfam" id="PF00498">
    <property type="entry name" value="FHA"/>
    <property type="match status" value="1"/>
</dbReference>
<dbReference type="Proteomes" id="UP000069001">
    <property type="component" value="Unassembled WGS sequence"/>
</dbReference>
<dbReference type="Pfam" id="PF20232">
    <property type="entry name" value="T6SS_FHA_C"/>
    <property type="match status" value="1"/>
</dbReference>
<dbReference type="InterPro" id="IPR046883">
    <property type="entry name" value="T6SS_FHA_C"/>
</dbReference>
<dbReference type="InterPro" id="IPR000253">
    <property type="entry name" value="FHA_dom"/>
</dbReference>
<dbReference type="Gene3D" id="2.60.200.20">
    <property type="match status" value="1"/>
</dbReference>
<evidence type="ECO:0000259" key="2">
    <source>
        <dbReference type="Pfam" id="PF20232"/>
    </source>
</evidence>
<dbReference type="CDD" id="cd00060">
    <property type="entry name" value="FHA"/>
    <property type="match status" value="1"/>
</dbReference>
<feature type="domain" description="Type VI secretion system FHA" evidence="2">
    <location>
        <begin position="271"/>
        <end position="443"/>
    </location>
</feature>
<dbReference type="RefSeq" id="WP_059728540.1">
    <property type="nucleotide sequence ID" value="NZ_LOYH01000027.1"/>
</dbReference>
<gene>
    <name evidence="3" type="ORF">WS90_08530</name>
</gene>
<dbReference type="NCBIfam" id="TIGR03354">
    <property type="entry name" value="VI_FHA"/>
    <property type="match status" value="1"/>
</dbReference>
<dbReference type="InterPro" id="IPR017735">
    <property type="entry name" value="T6SS_FHA"/>
</dbReference>
<name>A0A118KL73_BURCE</name>
<feature type="domain" description="FHA" evidence="1">
    <location>
        <begin position="36"/>
        <end position="102"/>
    </location>
</feature>
<protein>
    <submittedName>
        <fullName evidence="3">Phosphopeptide-binding protein</fullName>
    </submittedName>
</protein>